<evidence type="ECO:0000256" key="9">
    <source>
        <dbReference type="PROSITE-ProRule" id="PRU00492"/>
    </source>
</evidence>
<dbReference type="Gene3D" id="3.20.70.20">
    <property type="match status" value="1"/>
</dbReference>
<keyword evidence="3" id="KW-0021">Allosteric enzyme</keyword>
<evidence type="ECO:0000313" key="13">
    <source>
        <dbReference type="EMBL" id="VVT46928.1"/>
    </source>
</evidence>
<feature type="compositionally biased region" description="Basic and acidic residues" evidence="11">
    <location>
        <begin position="884"/>
        <end position="899"/>
    </location>
</feature>
<evidence type="ECO:0000256" key="2">
    <source>
        <dbReference type="ARBA" id="ARBA00012274"/>
    </source>
</evidence>
<dbReference type="GO" id="GO:0009263">
    <property type="term" value="P:deoxyribonucleotide biosynthetic process"/>
    <property type="evidence" value="ECO:0007669"/>
    <property type="project" value="UniProtKB-KW"/>
</dbReference>
<dbReference type="GO" id="GO:0005524">
    <property type="term" value="F:ATP binding"/>
    <property type="evidence" value="ECO:0007669"/>
    <property type="project" value="UniProtKB-UniRule"/>
</dbReference>
<dbReference type="GO" id="GO:0005971">
    <property type="term" value="C:ribonucleoside-diphosphate reductase complex"/>
    <property type="evidence" value="ECO:0007669"/>
    <property type="project" value="TreeGrafter"/>
</dbReference>
<dbReference type="GeneID" id="43580279"/>
<dbReference type="GO" id="GO:0004748">
    <property type="term" value="F:ribonucleoside-diphosphate reductase activity, thioredoxin disulfide as acceptor"/>
    <property type="evidence" value="ECO:0007669"/>
    <property type="project" value="UniProtKB-EC"/>
</dbReference>
<dbReference type="RefSeq" id="XP_031852070.1">
    <property type="nucleotide sequence ID" value="XM_031996179.1"/>
</dbReference>
<dbReference type="Pfam" id="PF03477">
    <property type="entry name" value="ATP-cone"/>
    <property type="match status" value="1"/>
</dbReference>
<dbReference type="InterPro" id="IPR000788">
    <property type="entry name" value="RNR_lg_C"/>
</dbReference>
<dbReference type="PANTHER" id="PTHR11573:SF6">
    <property type="entry name" value="RIBONUCLEOSIDE-DIPHOSPHATE REDUCTASE LARGE SUBUNIT"/>
    <property type="match status" value="1"/>
</dbReference>
<feature type="domain" description="ATP-cone" evidence="12">
    <location>
        <begin position="1"/>
        <end position="92"/>
    </location>
</feature>
<reference evidence="13 14" key="1">
    <citation type="submission" date="2019-09" db="EMBL/GenBank/DDBJ databases">
        <authorList>
            <person name="Brejova B."/>
        </authorList>
    </citation>
    <scope>NUCLEOTIDE SEQUENCE [LARGE SCALE GENOMIC DNA]</scope>
</reference>
<gene>
    <name evidence="13" type="ORF">SAPINGB_P001457</name>
</gene>
<dbReference type="PROSITE" id="PS00089">
    <property type="entry name" value="RIBORED_LARGE"/>
    <property type="match status" value="1"/>
</dbReference>
<dbReference type="AlphaFoldDB" id="A0A5E8BBZ3"/>
<comment type="catalytic activity">
    <reaction evidence="10">
        <text>a 2'-deoxyribonucleoside 5'-diphosphate + [thioredoxin]-disulfide + H2O = a ribonucleoside 5'-diphosphate + [thioredoxin]-dithiol</text>
        <dbReference type="Rhea" id="RHEA:23252"/>
        <dbReference type="Rhea" id="RHEA-COMP:10698"/>
        <dbReference type="Rhea" id="RHEA-COMP:10700"/>
        <dbReference type="ChEBI" id="CHEBI:15377"/>
        <dbReference type="ChEBI" id="CHEBI:29950"/>
        <dbReference type="ChEBI" id="CHEBI:50058"/>
        <dbReference type="ChEBI" id="CHEBI:57930"/>
        <dbReference type="ChEBI" id="CHEBI:73316"/>
        <dbReference type="EC" id="1.17.4.1"/>
    </reaction>
</comment>
<dbReference type="InterPro" id="IPR005144">
    <property type="entry name" value="ATP-cone_dom"/>
</dbReference>
<keyword evidence="14" id="KW-1185">Reference proteome</keyword>
<feature type="compositionally biased region" description="Basic residues" evidence="11">
    <location>
        <begin position="830"/>
        <end position="841"/>
    </location>
</feature>
<keyword evidence="5 9" id="KW-0067">ATP-binding</keyword>
<dbReference type="UniPathway" id="UPA00326"/>
<dbReference type="InterPro" id="IPR008926">
    <property type="entry name" value="RNR_R1-su_N"/>
</dbReference>
<dbReference type="PANTHER" id="PTHR11573">
    <property type="entry name" value="RIBONUCLEOSIDE-DIPHOSPHATE REDUCTASE LARGE CHAIN"/>
    <property type="match status" value="1"/>
</dbReference>
<dbReference type="PROSITE" id="PS51161">
    <property type="entry name" value="ATP_CONE"/>
    <property type="match status" value="1"/>
</dbReference>
<organism evidence="13 14">
    <name type="scientific">Magnusiomyces paraingens</name>
    <dbReference type="NCBI Taxonomy" id="2606893"/>
    <lineage>
        <taxon>Eukaryota</taxon>
        <taxon>Fungi</taxon>
        <taxon>Dikarya</taxon>
        <taxon>Ascomycota</taxon>
        <taxon>Saccharomycotina</taxon>
        <taxon>Dipodascomycetes</taxon>
        <taxon>Dipodascales</taxon>
        <taxon>Dipodascaceae</taxon>
        <taxon>Magnusiomyces</taxon>
    </lineage>
</organism>
<name>A0A5E8BBZ3_9ASCO</name>
<evidence type="ECO:0000256" key="4">
    <source>
        <dbReference type="ARBA" id="ARBA00022741"/>
    </source>
</evidence>
<dbReference type="InterPro" id="IPR013509">
    <property type="entry name" value="RNR_lsu_N"/>
</dbReference>
<evidence type="ECO:0000256" key="3">
    <source>
        <dbReference type="ARBA" id="ARBA00022533"/>
    </source>
</evidence>
<dbReference type="Proteomes" id="UP000398389">
    <property type="component" value="Unassembled WGS sequence"/>
</dbReference>
<keyword evidence="7 10" id="KW-0215">Deoxyribonucleotide synthesis</keyword>
<protein>
    <recommendedName>
        <fullName evidence="2 10">Ribonucleoside-diphosphate reductase</fullName>
        <ecNumber evidence="2 10">1.17.4.1</ecNumber>
    </recommendedName>
</protein>
<dbReference type="CDD" id="cd01679">
    <property type="entry name" value="RNR_I"/>
    <property type="match status" value="1"/>
</dbReference>
<evidence type="ECO:0000256" key="5">
    <source>
        <dbReference type="ARBA" id="ARBA00022840"/>
    </source>
</evidence>
<evidence type="ECO:0000256" key="10">
    <source>
        <dbReference type="RuleBase" id="RU003410"/>
    </source>
</evidence>
<dbReference type="EMBL" id="CABVLU010000001">
    <property type="protein sequence ID" value="VVT46928.1"/>
    <property type="molecule type" value="Genomic_DNA"/>
</dbReference>
<comment type="function">
    <text evidence="8 10">Provides the precursors necessary for DNA synthesis. Catalyzes the biosynthesis of deoxyribonucleotides from the corresponding ribonucleotides.</text>
</comment>
<evidence type="ECO:0000313" key="14">
    <source>
        <dbReference type="Proteomes" id="UP000398389"/>
    </source>
</evidence>
<sequence length="970" mass="109280">MFVIKRDGQKERVQFDKITARISRLSTGLAPHNVDPARVAQIVIQGIYQGVSTVDLDNLAAEAAASLTTLHSDYGVLAGRIIVSNLHKQTEERFSEVVKALYHYYNPRAKELSPVVSKELYDIVMEYAAELDAVVDSDRDYDLTYFGIRTLERSYLLRINNKVSERPQHLLMRTALGIHGNNIPRVLESYNLMSRRFFTHASPTLFNAGTVRPQMSSCFLVAMKEDSMHGIYNTLTTCALISKYAGGIGLHVHNIRSKGSYISGTNGISAGVVPMLKVFNATARYADQGGGKRPGAFAIYLEPWHGDILEFLEIRKNHGNEEMRARDLFTALWIPDYFMKKVEMNEMWCLFSPHDAPRLAETFGKDFEELYDKYEAESRYQEKISAQTLWKAIVNAQIETGGPFILFKDACNAKSNQSNLGTIKSSNLCTEIIQYSSPDEVAVCNLASLALPMFVDYNESSAWFDFAALHRVTKVVLRNLDAIIDKNWYPVPEAKRSNKRHRPVAVGVQGFADMLLALRLPYESEKTKRLNANVFETIYHAALEASVELAKEHGPYETYKGSPASEGFLQYDLWDHKPSGLWDWEKLKTDIEKHGLRNSLVTALMPTASTSQILGFNECFEPYTSNIYVRRVLAGEFQMVNPWLLKDLTKLGLWNEQMKMTILRDRGSIQNIPCIPSELKKLYKTVWEIPQKEVINLAVGRAPFIDQSQSMNLYLKEPTLAKMSSMHFYSWKQGLKTGMYYLRTGAAADPIQFTVAQESAETQQIFRNIEIPSLDLLEMKQYLEIDHTNGQSHESRIITVDSKTGLLDVLRPRGDMLGIPGFSREEPRSHGRHSRGGRKRTRSEEGLGMRNPHRRSNGGSGSSGLKVGGGGGGSHKRHSAGSTHEFRKKVSEQDKHNDNVETAGNEGVDRFLEGYRSSRSSVQEDLEKKRSTTPEFVKNQSIEDIKDQDGQSSQCSLQSSREASCDMCSG</sequence>
<dbReference type="PRINTS" id="PR01183">
    <property type="entry name" value="RIBORDTASEM1"/>
</dbReference>
<dbReference type="SUPFAM" id="SSF51998">
    <property type="entry name" value="PFL-like glycyl radical enzymes"/>
    <property type="match status" value="1"/>
</dbReference>
<feature type="compositionally biased region" description="Polar residues" evidence="11">
    <location>
        <begin position="950"/>
        <end position="962"/>
    </location>
</feature>
<dbReference type="EC" id="1.17.4.1" evidence="2 10"/>
<dbReference type="NCBIfam" id="TIGR02506">
    <property type="entry name" value="NrdE_NrdA"/>
    <property type="match status" value="1"/>
</dbReference>
<feature type="region of interest" description="Disordered" evidence="11">
    <location>
        <begin position="818"/>
        <end position="970"/>
    </location>
</feature>
<evidence type="ECO:0000259" key="12">
    <source>
        <dbReference type="PROSITE" id="PS51161"/>
    </source>
</evidence>
<evidence type="ECO:0000256" key="7">
    <source>
        <dbReference type="ARBA" id="ARBA00023116"/>
    </source>
</evidence>
<dbReference type="InterPro" id="IPR039718">
    <property type="entry name" value="Rrm1"/>
</dbReference>
<keyword evidence="6 10" id="KW-0560">Oxidoreductase</keyword>
<evidence type="ECO:0000256" key="8">
    <source>
        <dbReference type="ARBA" id="ARBA00024942"/>
    </source>
</evidence>
<evidence type="ECO:0000256" key="1">
    <source>
        <dbReference type="ARBA" id="ARBA00010406"/>
    </source>
</evidence>
<dbReference type="SUPFAM" id="SSF48168">
    <property type="entry name" value="R1 subunit of ribonucleotide reductase, N-terminal domain"/>
    <property type="match status" value="1"/>
</dbReference>
<dbReference type="Pfam" id="PF00317">
    <property type="entry name" value="Ribonuc_red_lgN"/>
    <property type="match status" value="1"/>
</dbReference>
<proteinExistence type="inferred from homology"/>
<accession>A0A5E8BBZ3</accession>
<keyword evidence="4 9" id="KW-0547">Nucleotide-binding</keyword>
<dbReference type="Pfam" id="PF02867">
    <property type="entry name" value="Ribonuc_red_lgC"/>
    <property type="match status" value="1"/>
</dbReference>
<dbReference type="OrthoDB" id="3000483at2759"/>
<dbReference type="InterPro" id="IPR013346">
    <property type="entry name" value="NrdE_NrdA_C"/>
</dbReference>
<comment type="similarity">
    <text evidence="1 10">Belongs to the ribonucleoside diphosphate reductase large chain family.</text>
</comment>
<feature type="compositionally biased region" description="Gly residues" evidence="11">
    <location>
        <begin position="858"/>
        <end position="873"/>
    </location>
</feature>
<evidence type="ECO:0000256" key="11">
    <source>
        <dbReference type="SAM" id="MobiDB-lite"/>
    </source>
</evidence>
<evidence type="ECO:0000256" key="6">
    <source>
        <dbReference type="ARBA" id="ARBA00023002"/>
    </source>
</evidence>